<dbReference type="RefSeq" id="WP_127704793.1">
    <property type="nucleotide sequence ID" value="NZ_SACK01000003.1"/>
</dbReference>
<gene>
    <name evidence="2" type="ORF">EOD41_10735</name>
</gene>
<proteinExistence type="predicted"/>
<feature type="transmembrane region" description="Helical" evidence="1">
    <location>
        <begin position="45"/>
        <end position="67"/>
    </location>
</feature>
<keyword evidence="1" id="KW-1133">Transmembrane helix</keyword>
<dbReference type="Proteomes" id="UP000282759">
    <property type="component" value="Unassembled WGS sequence"/>
</dbReference>
<sequence>MFTAICVYLSKKPWIGMAASAGSTFLGWFRHFLTDESITKIGSSLGIWIGVLIGILTVFIKVFEAYLKFKNQIK</sequence>
<protein>
    <submittedName>
        <fullName evidence="2">Uncharacterized protein</fullName>
    </submittedName>
</protein>
<evidence type="ECO:0000313" key="2">
    <source>
        <dbReference type="EMBL" id="RVU01082.1"/>
    </source>
</evidence>
<name>A0A437MTU9_9SPHI</name>
<keyword evidence="1" id="KW-0812">Transmembrane</keyword>
<keyword evidence="3" id="KW-1185">Reference proteome</keyword>
<organism evidence="2 3">
    <name type="scientific">Mucilaginibacter limnophilus</name>
    <dbReference type="NCBI Taxonomy" id="1932778"/>
    <lineage>
        <taxon>Bacteria</taxon>
        <taxon>Pseudomonadati</taxon>
        <taxon>Bacteroidota</taxon>
        <taxon>Sphingobacteriia</taxon>
        <taxon>Sphingobacteriales</taxon>
        <taxon>Sphingobacteriaceae</taxon>
        <taxon>Mucilaginibacter</taxon>
    </lineage>
</organism>
<dbReference type="EMBL" id="SACK01000003">
    <property type="protein sequence ID" value="RVU01082.1"/>
    <property type="molecule type" value="Genomic_DNA"/>
</dbReference>
<feature type="transmembrane region" description="Helical" evidence="1">
    <location>
        <begin position="14"/>
        <end position="33"/>
    </location>
</feature>
<accession>A0A437MTU9</accession>
<comment type="caution">
    <text evidence="2">The sequence shown here is derived from an EMBL/GenBank/DDBJ whole genome shotgun (WGS) entry which is preliminary data.</text>
</comment>
<reference evidence="2 3" key="1">
    <citation type="submission" date="2019-01" db="EMBL/GenBank/DDBJ databases">
        <authorList>
            <person name="Chen W.-M."/>
        </authorList>
    </citation>
    <scope>NUCLEOTIDE SEQUENCE [LARGE SCALE GENOMIC DNA]</scope>
    <source>
        <strain evidence="2 3">YBJ-36</strain>
    </source>
</reference>
<keyword evidence="1" id="KW-0472">Membrane</keyword>
<dbReference type="AlphaFoldDB" id="A0A437MTU9"/>
<evidence type="ECO:0000313" key="3">
    <source>
        <dbReference type="Proteomes" id="UP000282759"/>
    </source>
</evidence>
<evidence type="ECO:0000256" key="1">
    <source>
        <dbReference type="SAM" id="Phobius"/>
    </source>
</evidence>